<sequence length="330" mass="37974">MQTSSHQYGNYPGSYFQFEESEFSSEELFLDDYSSVGKFHCQQTLDGFLNGFIGFTLLCSNSESYALMLPFILYFLLSFALMSFDVIQNNSKGPFCTLFTILYIAICQFLMDIDDFLMIRGSLMIAAMKQISLSIDIDESTSEDFTKIKDDSHLQLPNFFNRFAFIFDPSTLIFGPFITYTQFLKMKYTLEQELRECNYYVDCYRKLLSSGFATLSAILITFAVSSLLHGLDLRMCTVLLSFGLFSFAETGLRERLAISLSACIRTRPCPKDGGCALIHNYDQFQWDTWINEFKLFGHLLGLIMLLICILFDYSGIIKNAKQEKMQYKKE</sequence>
<feature type="transmembrane region" description="Helical" evidence="1">
    <location>
        <begin position="212"/>
        <end position="231"/>
    </location>
</feature>
<evidence type="ECO:0000313" key="2">
    <source>
        <dbReference type="Proteomes" id="UP000887560"/>
    </source>
</evidence>
<evidence type="ECO:0000256" key="1">
    <source>
        <dbReference type="SAM" id="Phobius"/>
    </source>
</evidence>
<dbReference type="GO" id="GO:0030258">
    <property type="term" value="P:lipid modification"/>
    <property type="evidence" value="ECO:0007669"/>
    <property type="project" value="TreeGrafter"/>
</dbReference>
<keyword evidence="1" id="KW-1133">Transmembrane helix</keyword>
<dbReference type="AlphaFoldDB" id="A0A915P366"/>
<dbReference type="WBParaSite" id="scf7180000423560.g11279">
    <property type="protein sequence ID" value="scf7180000423560.g11279"/>
    <property type="gene ID" value="scf7180000423560.g11279"/>
</dbReference>
<reference evidence="3" key="1">
    <citation type="submission" date="2022-11" db="UniProtKB">
        <authorList>
            <consortium name="WormBaseParasite"/>
        </authorList>
    </citation>
    <scope>IDENTIFICATION</scope>
</reference>
<feature type="transmembrane region" description="Helical" evidence="1">
    <location>
        <begin position="295"/>
        <end position="316"/>
    </location>
</feature>
<protein>
    <submittedName>
        <fullName evidence="3">Uncharacterized protein</fullName>
    </submittedName>
</protein>
<proteinExistence type="predicted"/>
<evidence type="ECO:0000313" key="3">
    <source>
        <dbReference type="WBParaSite" id="scf7180000423560.g11279"/>
    </source>
</evidence>
<dbReference type="Proteomes" id="UP000887560">
    <property type="component" value="Unplaced"/>
</dbReference>
<keyword evidence="1" id="KW-0812">Transmembrane</keyword>
<feature type="transmembrane region" description="Helical" evidence="1">
    <location>
        <begin position="65"/>
        <end position="87"/>
    </location>
</feature>
<dbReference type="InterPro" id="IPR049941">
    <property type="entry name" value="LPLAT_7/PORCN-like"/>
</dbReference>
<organism evidence="2 3">
    <name type="scientific">Meloidogyne floridensis</name>
    <dbReference type="NCBI Taxonomy" id="298350"/>
    <lineage>
        <taxon>Eukaryota</taxon>
        <taxon>Metazoa</taxon>
        <taxon>Ecdysozoa</taxon>
        <taxon>Nematoda</taxon>
        <taxon>Chromadorea</taxon>
        <taxon>Rhabditida</taxon>
        <taxon>Tylenchina</taxon>
        <taxon>Tylenchomorpha</taxon>
        <taxon>Tylenchoidea</taxon>
        <taxon>Meloidogynidae</taxon>
        <taxon>Meloidogyninae</taxon>
        <taxon>Meloidogyne</taxon>
    </lineage>
</organism>
<dbReference type="GO" id="GO:0005783">
    <property type="term" value="C:endoplasmic reticulum"/>
    <property type="evidence" value="ECO:0007669"/>
    <property type="project" value="TreeGrafter"/>
</dbReference>
<feature type="transmembrane region" description="Helical" evidence="1">
    <location>
        <begin position="159"/>
        <end position="180"/>
    </location>
</feature>
<dbReference type="GO" id="GO:1990698">
    <property type="term" value="F:palmitoleoyltransferase activity"/>
    <property type="evidence" value="ECO:0007669"/>
    <property type="project" value="TreeGrafter"/>
</dbReference>
<accession>A0A915P366</accession>
<dbReference type="PANTHER" id="PTHR13906:SF12">
    <property type="entry name" value="PROTEIN-SERINE O-PALMITOLEOYLTRANSFERASE PORCUPINE"/>
    <property type="match status" value="1"/>
</dbReference>
<dbReference type="PANTHER" id="PTHR13906">
    <property type="entry name" value="PORCUPINE"/>
    <property type="match status" value="1"/>
</dbReference>
<keyword evidence="2" id="KW-1185">Reference proteome</keyword>
<dbReference type="GO" id="GO:0016020">
    <property type="term" value="C:membrane"/>
    <property type="evidence" value="ECO:0007669"/>
    <property type="project" value="TreeGrafter"/>
</dbReference>
<keyword evidence="1" id="KW-0472">Membrane</keyword>
<name>A0A915P366_9BILA</name>
<dbReference type="GO" id="GO:0061355">
    <property type="term" value="P:Wnt protein secretion"/>
    <property type="evidence" value="ECO:0007669"/>
    <property type="project" value="TreeGrafter"/>
</dbReference>
<feature type="transmembrane region" description="Helical" evidence="1">
    <location>
        <begin position="94"/>
        <end position="111"/>
    </location>
</feature>
<dbReference type="GO" id="GO:0017147">
    <property type="term" value="F:Wnt-protein binding"/>
    <property type="evidence" value="ECO:0007669"/>
    <property type="project" value="TreeGrafter"/>
</dbReference>